<feature type="region of interest" description="Disordered" evidence="7">
    <location>
        <begin position="29"/>
        <end position="51"/>
    </location>
</feature>
<feature type="domain" description="PPM-type phosphatase" evidence="8">
    <location>
        <begin position="34"/>
        <end position="320"/>
    </location>
</feature>
<dbReference type="Proteomes" id="UP000226431">
    <property type="component" value="Unassembled WGS sequence"/>
</dbReference>
<evidence type="ECO:0000259" key="8">
    <source>
        <dbReference type="PROSITE" id="PS51746"/>
    </source>
</evidence>
<dbReference type="GO" id="GO:0016020">
    <property type="term" value="C:membrane"/>
    <property type="evidence" value="ECO:0007669"/>
    <property type="project" value="UniProtKB-SubCell"/>
</dbReference>
<name>A0A2C5ZIU1_9HYPO</name>
<dbReference type="Gene3D" id="3.60.40.10">
    <property type="entry name" value="PPM-type phosphatase domain"/>
    <property type="match status" value="1"/>
</dbReference>
<keyword evidence="2 6" id="KW-0812">Transmembrane</keyword>
<dbReference type="Pfam" id="PF00153">
    <property type="entry name" value="Mito_carr"/>
    <property type="match status" value="2"/>
</dbReference>
<gene>
    <name evidence="9" type="ORF">CDD80_3483</name>
</gene>
<keyword evidence="3" id="KW-0999">Mitochondrion inner membrane</keyword>
<dbReference type="STRING" id="2004952.A0A2C5ZIU1"/>
<dbReference type="InterPro" id="IPR018108">
    <property type="entry name" value="MCP_transmembrane"/>
</dbReference>
<dbReference type="AlphaFoldDB" id="A0A2C5ZIU1"/>
<evidence type="ECO:0000313" key="10">
    <source>
        <dbReference type="Proteomes" id="UP000226431"/>
    </source>
</evidence>
<keyword evidence="3" id="KW-0496">Mitochondrion</keyword>
<dbReference type="PANTHER" id="PTHR36986">
    <property type="entry name" value="UPF0643 PROTEIN PB2B2.08"/>
    <property type="match status" value="1"/>
</dbReference>
<proteinExistence type="predicted"/>
<comment type="subcellular location">
    <subcellularLocation>
        <location evidence="1">Membrane</location>
        <topology evidence="1">Multi-pass membrane protein</topology>
    </subcellularLocation>
</comment>
<dbReference type="InterPro" id="IPR036457">
    <property type="entry name" value="PPM-type-like_dom_sf"/>
</dbReference>
<evidence type="ECO:0000256" key="6">
    <source>
        <dbReference type="PROSITE-ProRule" id="PRU00282"/>
    </source>
</evidence>
<keyword evidence="5 6" id="KW-0472">Membrane</keyword>
<evidence type="ECO:0000313" key="9">
    <source>
        <dbReference type="EMBL" id="PHH79896.1"/>
    </source>
</evidence>
<organism evidence="9 10">
    <name type="scientific">Ophiocordyceps camponoti-rufipedis</name>
    <dbReference type="NCBI Taxonomy" id="2004952"/>
    <lineage>
        <taxon>Eukaryota</taxon>
        <taxon>Fungi</taxon>
        <taxon>Dikarya</taxon>
        <taxon>Ascomycota</taxon>
        <taxon>Pezizomycotina</taxon>
        <taxon>Sordariomycetes</taxon>
        <taxon>Hypocreomycetidae</taxon>
        <taxon>Hypocreales</taxon>
        <taxon>Ophiocordycipitaceae</taxon>
        <taxon>Ophiocordyceps</taxon>
    </lineage>
</organism>
<feature type="compositionally biased region" description="Low complexity" evidence="7">
    <location>
        <begin position="29"/>
        <end position="42"/>
    </location>
</feature>
<dbReference type="InterPro" id="IPR001932">
    <property type="entry name" value="PPM-type_phosphatase-like_dom"/>
</dbReference>
<dbReference type="OrthoDB" id="2140489at2759"/>
<keyword evidence="4" id="KW-1133">Transmembrane helix</keyword>
<reference evidence="9 10" key="1">
    <citation type="submission" date="2017-06" db="EMBL/GenBank/DDBJ databases">
        <title>Ant-infecting Ophiocordyceps genomes reveal a high diversity of potential behavioral manipulation genes and a possible major role for enterotoxins.</title>
        <authorList>
            <person name="De Bekker C."/>
            <person name="Evans H.C."/>
            <person name="Brachmann A."/>
            <person name="Hughes D.P."/>
        </authorList>
    </citation>
    <scope>NUCLEOTIDE SEQUENCE [LARGE SCALE GENOMIC DNA]</scope>
    <source>
        <strain evidence="9 10">Map16</strain>
    </source>
</reference>
<dbReference type="SUPFAM" id="SSF81606">
    <property type="entry name" value="PP2C-like"/>
    <property type="match status" value="1"/>
</dbReference>
<dbReference type="EMBL" id="NJES01000031">
    <property type="protein sequence ID" value="PHH79896.1"/>
    <property type="molecule type" value="Genomic_DNA"/>
</dbReference>
<dbReference type="InterPro" id="IPR023395">
    <property type="entry name" value="MCP_dom_sf"/>
</dbReference>
<sequence length="736" mass="79852">MQFCQPGHYIASDESPICSHQFLSQQQPLPQSLSSSQSQLQSRGPESQDSVLKLDSGEDAFFISNIGNTGHHSFGVADGVAGCRRHDVDPADFSHGICESMARFCSQGIITTPTGVLKAGYDDVCQQEKAQGGSSTACVAVAHPSGIVEVANLGDSGFLHLRPNAIIYRSKGQSHDFNTPFQLHCPKPSSGVKAVSDRPDDADVMHHSVRHGDILILATDGLLDNQYGHDILRHVSGVMLSSGAWQAQGLGVSHNLTSLLEVETRLPLQTRLARVLALAARAASLSNVDGPFAKKVRQYDPEAHYFGGKPDDVTVVVAIVSEAGAMAALTVDVLIYPLDTYKTRLQSRDFVRGGVVPTGRLYQGVGAAVLATLPAGEELHFISSLIVTVVMAFRRLGLSRLFSGYPALLARNLPFTALQFPIYEHVRDRVRKRSRRDADPGLVETGVTAGISAGAAGAVAAFATTPVDVVKTRVMVSAADGAGSGPSRSVVRAIWADRGFRGFFRGAALRSVWTALGSSLYLGSYDMAKLWLGATQKVVPVDILASPARAPDEDRFIVQSPYVEPAHQLDLDTLDHENETLAKALNRLRAVRDDYATAPYVDSFNWAEVMSEVRRLADASKRHFRQTTFYIVAFRSQIKPSTEYSQLGELDKAAHAEAVASGGFLKYWFGIPDTELRNLATCVWRSRQDAVDGGRGPAHRKAAGSTRSLYSFWKIDQHRLTIREGAADWVLESWSE</sequence>
<evidence type="ECO:0000256" key="2">
    <source>
        <dbReference type="ARBA" id="ARBA00022692"/>
    </source>
</evidence>
<dbReference type="PANTHER" id="PTHR36986:SF1">
    <property type="entry name" value="UPF0643 PROTEIN PB2B2.08"/>
    <property type="match status" value="1"/>
</dbReference>
<evidence type="ECO:0000256" key="3">
    <source>
        <dbReference type="ARBA" id="ARBA00022792"/>
    </source>
</evidence>
<dbReference type="PROSITE" id="PS50920">
    <property type="entry name" value="SOLCAR"/>
    <property type="match status" value="2"/>
</dbReference>
<dbReference type="PROSITE" id="PS51746">
    <property type="entry name" value="PPM_2"/>
    <property type="match status" value="1"/>
</dbReference>
<dbReference type="SUPFAM" id="SSF103506">
    <property type="entry name" value="Mitochondrial carrier"/>
    <property type="match status" value="1"/>
</dbReference>
<protein>
    <recommendedName>
        <fullName evidence="8">PPM-type phosphatase domain-containing protein</fullName>
    </recommendedName>
</protein>
<evidence type="ECO:0000256" key="1">
    <source>
        <dbReference type="ARBA" id="ARBA00004141"/>
    </source>
</evidence>
<evidence type="ECO:0000256" key="5">
    <source>
        <dbReference type="ARBA" id="ARBA00023136"/>
    </source>
</evidence>
<feature type="repeat" description="Solcar" evidence="6">
    <location>
        <begin position="444"/>
        <end position="531"/>
    </location>
</feature>
<accession>A0A2C5ZIU1</accession>
<feature type="repeat" description="Solcar" evidence="6">
    <location>
        <begin position="315"/>
        <end position="429"/>
    </location>
</feature>
<evidence type="ECO:0000256" key="7">
    <source>
        <dbReference type="SAM" id="MobiDB-lite"/>
    </source>
</evidence>
<dbReference type="Gene3D" id="1.50.40.10">
    <property type="entry name" value="Mitochondrial carrier domain"/>
    <property type="match status" value="1"/>
</dbReference>
<comment type="caution">
    <text evidence="9">The sequence shown here is derived from an EMBL/GenBank/DDBJ whole genome shotgun (WGS) entry which is preliminary data.</text>
</comment>
<evidence type="ECO:0000256" key="4">
    <source>
        <dbReference type="ARBA" id="ARBA00022989"/>
    </source>
</evidence>
<dbReference type="SMART" id="SM00332">
    <property type="entry name" value="PP2Cc"/>
    <property type="match status" value="1"/>
</dbReference>
<keyword evidence="10" id="KW-1185">Reference proteome</keyword>